<proteinExistence type="predicted"/>
<sequence>MRLIKSPHAFKPVYIAEVKEELGLLKKRKENRKIKAPVYMKKIIKEAIKRLGYTGTYKEIQKKSLEVYKEWLEKKKLGKLKKFYGSFKTDKNFVIKIAQDEEIFYGD</sequence>
<comment type="caution">
    <text evidence="1">The sequence shown here is derived from an EMBL/GenBank/DDBJ whole genome shotgun (WGS) entry which is preliminary data.</text>
</comment>
<evidence type="ECO:0000313" key="1">
    <source>
        <dbReference type="EMBL" id="MDF2953817.1"/>
    </source>
</evidence>
<organism evidence="1 2">
    <name type="scientific">Candidatus Thermodesulfobacterium syntrophicum</name>
    <dbReference type="NCBI Taxonomy" id="3060442"/>
    <lineage>
        <taxon>Bacteria</taxon>
        <taxon>Pseudomonadati</taxon>
        <taxon>Thermodesulfobacteriota</taxon>
        <taxon>Thermodesulfobacteria</taxon>
        <taxon>Thermodesulfobacteriales</taxon>
        <taxon>Thermodesulfobacteriaceae</taxon>
        <taxon>Thermodesulfobacterium</taxon>
    </lineage>
</organism>
<dbReference type="AlphaFoldDB" id="A0AAE3TF70"/>
<protein>
    <submittedName>
        <fullName evidence="1">Uncharacterized protein</fullName>
    </submittedName>
</protein>
<evidence type="ECO:0000313" key="2">
    <source>
        <dbReference type="Proteomes" id="UP001144110"/>
    </source>
</evidence>
<name>A0AAE3TF70_9BACT</name>
<gene>
    <name evidence="1" type="ORF">OD816_001062</name>
</gene>
<dbReference type="Proteomes" id="UP001144110">
    <property type="component" value="Unassembled WGS sequence"/>
</dbReference>
<dbReference type="EMBL" id="JAPHEG010000004">
    <property type="protein sequence ID" value="MDF2953817.1"/>
    <property type="molecule type" value="Genomic_DNA"/>
</dbReference>
<reference evidence="1" key="1">
    <citation type="submission" date="2022-11" db="EMBL/GenBank/DDBJ databases">
        <title>Candidatus Alkanophaga archaea from heated hydrothermal vent sediment oxidize petroleum alkanes.</title>
        <authorList>
            <person name="Zehnle H."/>
            <person name="Laso-Perez R."/>
            <person name="Lipp J."/>
            <person name="Teske A."/>
            <person name="Wegener G."/>
        </authorList>
    </citation>
    <scope>NUCLEOTIDE SEQUENCE</scope>
    <source>
        <strain evidence="1">MCA70</strain>
    </source>
</reference>
<accession>A0AAE3TF70</accession>